<sequence>MTKSTRSNRPELRGLLPAPTRPRGSKGAAIESRESQDDHDNTQRNNDEVSRKGNADPRRPASDYGEGYGNGSRRDRFRMLGSYPETPYNSRDQSLIETRPDQTPGQRARLALETIQNLLKFKRNDHGKKQSSRLDQFADPGKWKK</sequence>
<proteinExistence type="predicted"/>
<gene>
    <name evidence="2" type="ORF">PGTG_16844</name>
</gene>
<dbReference type="GeneID" id="10530722"/>
<evidence type="ECO:0000256" key="1">
    <source>
        <dbReference type="SAM" id="MobiDB-lite"/>
    </source>
</evidence>
<reference evidence="3" key="2">
    <citation type="journal article" date="2011" name="Proc. Natl. Acad. Sci. U.S.A.">
        <title>Obligate biotrophy features unraveled by the genomic analysis of rust fungi.</title>
        <authorList>
            <person name="Duplessis S."/>
            <person name="Cuomo C.A."/>
            <person name="Lin Y.-C."/>
            <person name="Aerts A."/>
            <person name="Tisserant E."/>
            <person name="Veneault-Fourrey C."/>
            <person name="Joly D.L."/>
            <person name="Hacquard S."/>
            <person name="Amselem J."/>
            <person name="Cantarel B.L."/>
            <person name="Chiu R."/>
            <person name="Coutinho P.M."/>
            <person name="Feau N."/>
            <person name="Field M."/>
            <person name="Frey P."/>
            <person name="Gelhaye E."/>
            <person name="Goldberg J."/>
            <person name="Grabherr M.G."/>
            <person name="Kodira C.D."/>
            <person name="Kohler A."/>
            <person name="Kuees U."/>
            <person name="Lindquist E.A."/>
            <person name="Lucas S.M."/>
            <person name="Mago R."/>
            <person name="Mauceli E."/>
            <person name="Morin E."/>
            <person name="Murat C."/>
            <person name="Pangilinan J.L."/>
            <person name="Park R."/>
            <person name="Pearson M."/>
            <person name="Quesneville H."/>
            <person name="Rouhier N."/>
            <person name="Sakthikumar S."/>
            <person name="Salamov A.A."/>
            <person name="Schmutz J."/>
            <person name="Selles B."/>
            <person name="Shapiro H."/>
            <person name="Tanguay P."/>
            <person name="Tuskan G.A."/>
            <person name="Henrissat B."/>
            <person name="Van de Peer Y."/>
            <person name="Rouze P."/>
            <person name="Ellis J.G."/>
            <person name="Dodds P.N."/>
            <person name="Schein J.E."/>
            <person name="Zhong S."/>
            <person name="Hamelin R.C."/>
            <person name="Grigoriev I.V."/>
            <person name="Szabo L.J."/>
            <person name="Martin F."/>
        </authorList>
    </citation>
    <scope>NUCLEOTIDE SEQUENCE [LARGE SCALE GENOMIC DNA]</scope>
    <source>
        <strain evidence="3">CRL 75-36-700-3 / race SCCL</strain>
    </source>
</reference>
<organism evidence="2 3">
    <name type="scientific">Puccinia graminis f. sp. tritici (strain CRL 75-36-700-3 / race SCCL)</name>
    <name type="common">Black stem rust fungus</name>
    <dbReference type="NCBI Taxonomy" id="418459"/>
    <lineage>
        <taxon>Eukaryota</taxon>
        <taxon>Fungi</taxon>
        <taxon>Dikarya</taxon>
        <taxon>Basidiomycota</taxon>
        <taxon>Pucciniomycotina</taxon>
        <taxon>Pucciniomycetes</taxon>
        <taxon>Pucciniales</taxon>
        <taxon>Pucciniaceae</taxon>
        <taxon>Puccinia</taxon>
    </lineage>
</organism>
<dbReference type="EMBL" id="DS178337">
    <property type="protein sequence ID" value="EFP90818.1"/>
    <property type="molecule type" value="Genomic_DNA"/>
</dbReference>
<dbReference type="VEuPathDB" id="FungiDB:PGTG_16844"/>
<accession>E3L2I5</accession>
<feature type="compositionally biased region" description="Basic and acidic residues" evidence="1">
    <location>
        <begin position="31"/>
        <end position="61"/>
    </location>
</feature>
<dbReference type="KEGG" id="pgr:PGTG_16844"/>
<feature type="region of interest" description="Disordered" evidence="1">
    <location>
        <begin position="1"/>
        <end position="106"/>
    </location>
</feature>
<dbReference type="Proteomes" id="UP000008783">
    <property type="component" value="Unassembled WGS sequence"/>
</dbReference>
<dbReference type="OMA" id="HYPYLIG"/>
<name>E3L2I5_PUCGT</name>
<reference key="1">
    <citation type="submission" date="2007-01" db="EMBL/GenBank/DDBJ databases">
        <title>The Genome Sequence of Puccinia graminis f. sp. tritici Strain CRL 75-36-700-3.</title>
        <authorList>
            <consortium name="The Broad Institute Genome Sequencing Platform"/>
            <person name="Birren B."/>
            <person name="Lander E."/>
            <person name="Galagan J."/>
            <person name="Nusbaum C."/>
            <person name="Devon K."/>
            <person name="Cuomo C."/>
            <person name="Jaffe D."/>
            <person name="Butler J."/>
            <person name="Alvarez P."/>
            <person name="Gnerre S."/>
            <person name="Grabherr M."/>
            <person name="Mauceli E."/>
            <person name="Brockman W."/>
            <person name="Young S."/>
            <person name="LaButti K."/>
            <person name="Sykes S."/>
            <person name="DeCaprio D."/>
            <person name="Crawford M."/>
            <person name="Koehrsen M."/>
            <person name="Engels R."/>
            <person name="Montgomery P."/>
            <person name="Pearson M."/>
            <person name="Howarth C."/>
            <person name="Larson L."/>
            <person name="White J."/>
            <person name="Zeng Q."/>
            <person name="Kodira C."/>
            <person name="Yandava C."/>
            <person name="Alvarado L."/>
            <person name="O'Leary S."/>
            <person name="Szabo L."/>
            <person name="Dean R."/>
            <person name="Schein J."/>
        </authorList>
    </citation>
    <scope>NUCLEOTIDE SEQUENCE</scope>
    <source>
        <strain>CRL 75-36-700-3</strain>
    </source>
</reference>
<dbReference type="InParanoid" id="E3L2I5"/>
<keyword evidence="3" id="KW-1185">Reference proteome</keyword>
<evidence type="ECO:0000313" key="2">
    <source>
        <dbReference type="EMBL" id="EFP90818.1"/>
    </source>
</evidence>
<dbReference type="AlphaFoldDB" id="E3L2I5"/>
<feature type="compositionally biased region" description="Polar residues" evidence="1">
    <location>
        <begin position="87"/>
        <end position="105"/>
    </location>
</feature>
<dbReference type="RefSeq" id="XP_003335237.1">
    <property type="nucleotide sequence ID" value="XM_003335189.1"/>
</dbReference>
<evidence type="ECO:0000313" key="3">
    <source>
        <dbReference type="Proteomes" id="UP000008783"/>
    </source>
</evidence>
<feature type="region of interest" description="Disordered" evidence="1">
    <location>
        <begin position="121"/>
        <end position="145"/>
    </location>
</feature>
<dbReference type="HOGENOM" id="CLU_1787779_0_0_1"/>
<protein>
    <submittedName>
        <fullName evidence="2">Uncharacterized protein</fullName>
    </submittedName>
</protein>